<protein>
    <recommendedName>
        <fullName evidence="1">Thioredoxin domain-containing protein</fullName>
    </recommendedName>
</protein>
<dbReference type="OrthoDB" id="9811352at2"/>
<evidence type="ECO:0000259" key="1">
    <source>
        <dbReference type="PROSITE" id="PS51352"/>
    </source>
</evidence>
<dbReference type="PANTHER" id="PTHR42852">
    <property type="entry name" value="THIOL:DISULFIDE INTERCHANGE PROTEIN DSBE"/>
    <property type="match status" value="1"/>
</dbReference>
<reference evidence="2 3" key="1">
    <citation type="journal article" date="2015" name="Int. J. Syst. Evol. Microbiol.">
        <title>Nitrosospira lacus sp. nov., a psychrotolerant, ammonia-oxidizing bacterium from sandy lake sediment.</title>
        <authorList>
            <person name="Urakawa H."/>
            <person name="Garcia J.C."/>
            <person name="Nielsen J.L."/>
            <person name="Le V.Q."/>
            <person name="Kozlowski J.A."/>
            <person name="Stein L.Y."/>
            <person name="Lim C.K."/>
            <person name="Pommerening-Roser A."/>
            <person name="Martens-Habbena W."/>
            <person name="Stahl D.A."/>
            <person name="Klotz M.G."/>
        </authorList>
    </citation>
    <scope>NUCLEOTIDE SEQUENCE [LARGE SCALE GENOMIC DNA]</scope>
    <source>
        <strain evidence="2 3">APG3</strain>
    </source>
</reference>
<dbReference type="AlphaFoldDB" id="A0A1W6ST62"/>
<dbReference type="InterPro" id="IPR013766">
    <property type="entry name" value="Thioredoxin_domain"/>
</dbReference>
<keyword evidence="3" id="KW-1185">Reference proteome</keyword>
<feature type="domain" description="Thioredoxin" evidence="1">
    <location>
        <begin position="7"/>
        <end position="171"/>
    </location>
</feature>
<dbReference type="InterPro" id="IPR000866">
    <property type="entry name" value="AhpC/TSA"/>
</dbReference>
<dbReference type="GO" id="GO:0016209">
    <property type="term" value="F:antioxidant activity"/>
    <property type="evidence" value="ECO:0007669"/>
    <property type="project" value="InterPro"/>
</dbReference>
<dbReference type="Pfam" id="PF00578">
    <property type="entry name" value="AhpC-TSA"/>
    <property type="match status" value="1"/>
</dbReference>
<dbReference type="InterPro" id="IPR050553">
    <property type="entry name" value="Thioredoxin_ResA/DsbE_sf"/>
</dbReference>
<organism evidence="2 3">
    <name type="scientific">Nitrosospira lacus</name>
    <dbReference type="NCBI Taxonomy" id="1288494"/>
    <lineage>
        <taxon>Bacteria</taxon>
        <taxon>Pseudomonadati</taxon>
        <taxon>Pseudomonadota</taxon>
        <taxon>Betaproteobacteria</taxon>
        <taxon>Nitrosomonadales</taxon>
        <taxon>Nitrosomonadaceae</taxon>
        <taxon>Nitrosospira</taxon>
    </lineage>
</organism>
<sequence length="192" mass="20692">MAETASIINASAAPELQTSAWLNTPRPLTLAALRGKVVVLHTFQIFCPGCVQVGIPQAQRISQEFDPDRVAVIGLHTVFEHHAVMGRDALEVFVYEYRLRFPIGIDKYDGEPQGVPLTMRAYQMQGTPTLILIDKSGRIRLHKFGHVSDLSVGFSIGALLSEEVEIDESAATPAAAGTGSGNTVCDENGCSI</sequence>
<accession>A0A1W6ST62</accession>
<dbReference type="PANTHER" id="PTHR42852:SF13">
    <property type="entry name" value="PROTEIN DIPZ"/>
    <property type="match status" value="1"/>
</dbReference>
<dbReference type="Proteomes" id="UP000012179">
    <property type="component" value="Chromosome"/>
</dbReference>
<name>A0A1W6ST62_9PROT</name>
<dbReference type="GO" id="GO:0016491">
    <property type="term" value="F:oxidoreductase activity"/>
    <property type="evidence" value="ECO:0007669"/>
    <property type="project" value="InterPro"/>
</dbReference>
<dbReference type="KEGG" id="nlc:EBAPG3_001835"/>
<evidence type="ECO:0000313" key="3">
    <source>
        <dbReference type="Proteomes" id="UP000012179"/>
    </source>
</evidence>
<dbReference type="eggNOG" id="COG0526">
    <property type="taxonomic scope" value="Bacteria"/>
</dbReference>
<dbReference type="RefSeq" id="WP_004176155.1">
    <property type="nucleotide sequence ID" value="NZ_CP021106.3"/>
</dbReference>
<dbReference type="InterPro" id="IPR036249">
    <property type="entry name" value="Thioredoxin-like_sf"/>
</dbReference>
<evidence type="ECO:0000313" key="2">
    <source>
        <dbReference type="EMBL" id="ARO88969.1"/>
    </source>
</evidence>
<dbReference type="PROSITE" id="PS51352">
    <property type="entry name" value="THIOREDOXIN_2"/>
    <property type="match status" value="1"/>
</dbReference>
<dbReference type="EMBL" id="CP021106">
    <property type="protein sequence ID" value="ARO88969.1"/>
    <property type="molecule type" value="Genomic_DNA"/>
</dbReference>
<proteinExistence type="predicted"/>
<dbReference type="CDD" id="cd02966">
    <property type="entry name" value="TlpA_like_family"/>
    <property type="match status" value="1"/>
</dbReference>
<gene>
    <name evidence="2" type="ORF">EBAPG3_001835</name>
</gene>
<dbReference type="SUPFAM" id="SSF52833">
    <property type="entry name" value="Thioredoxin-like"/>
    <property type="match status" value="1"/>
</dbReference>
<dbReference type="Gene3D" id="3.40.30.10">
    <property type="entry name" value="Glutaredoxin"/>
    <property type="match status" value="1"/>
</dbReference>